<evidence type="ECO:0000256" key="7">
    <source>
        <dbReference type="ARBA" id="ARBA00008299"/>
    </source>
</evidence>
<evidence type="ECO:0000313" key="17">
    <source>
        <dbReference type="EMBL" id="GEM45454.1"/>
    </source>
</evidence>
<dbReference type="FunFam" id="3.10.20.810:FF:000001">
    <property type="entry name" value="Histidine biosynthesis bifunctional protein HisIE"/>
    <property type="match status" value="1"/>
</dbReference>
<dbReference type="InterPro" id="IPR026660">
    <property type="entry name" value="PRA-CH"/>
</dbReference>
<dbReference type="InterPro" id="IPR002496">
    <property type="entry name" value="PRib_AMP_CycHydrolase_dom"/>
</dbReference>
<accession>A0A511MXZ1</accession>
<dbReference type="InterPro" id="IPR021130">
    <property type="entry name" value="PRib-ATP_PPHydrolase-like"/>
</dbReference>
<keyword evidence="10 15" id="KW-0547">Nucleotide-binding</keyword>
<evidence type="ECO:0000256" key="14">
    <source>
        <dbReference type="ARBA" id="ARBA00023268"/>
    </source>
</evidence>
<dbReference type="CDD" id="cd11534">
    <property type="entry name" value="NTP-PPase_HisIE_like"/>
    <property type="match status" value="1"/>
</dbReference>
<dbReference type="UniPathway" id="UPA00031">
    <property type="reaction ID" value="UER00007"/>
</dbReference>
<keyword evidence="18" id="KW-1185">Reference proteome</keyword>
<comment type="pathway">
    <text evidence="5 15">Amino-acid biosynthesis; L-histidine biosynthesis; L-histidine from 5-phospho-alpha-D-ribose 1-diphosphate: step 2/9.</text>
</comment>
<evidence type="ECO:0000256" key="1">
    <source>
        <dbReference type="ARBA" id="ARBA00000024"/>
    </source>
</evidence>
<comment type="similarity">
    <text evidence="7 15">In the N-terminal section; belongs to the PRA-CH family.</text>
</comment>
<dbReference type="GO" id="GO:0005737">
    <property type="term" value="C:cytoplasm"/>
    <property type="evidence" value="ECO:0007669"/>
    <property type="project" value="UniProtKB-SubCell"/>
</dbReference>
<dbReference type="PANTHER" id="PTHR42945">
    <property type="entry name" value="HISTIDINE BIOSYNTHESIS BIFUNCTIONAL PROTEIN"/>
    <property type="match status" value="1"/>
</dbReference>
<evidence type="ECO:0000256" key="9">
    <source>
        <dbReference type="ARBA" id="ARBA00022605"/>
    </source>
</evidence>
<dbReference type="OrthoDB" id="9795769at2"/>
<evidence type="ECO:0000256" key="11">
    <source>
        <dbReference type="ARBA" id="ARBA00022801"/>
    </source>
</evidence>
<name>A0A511MXZ1_DEIC1</name>
<evidence type="ECO:0000259" key="16">
    <source>
        <dbReference type="Pfam" id="PF01502"/>
    </source>
</evidence>
<feature type="region of interest" description="Phosphoribosyl-ATP pyrophosphohydrolase" evidence="15">
    <location>
        <begin position="117"/>
        <end position="216"/>
    </location>
</feature>
<comment type="catalytic activity">
    <reaction evidence="2 15">
        <text>1-(5-phospho-beta-D-ribosyl)-ATP + H2O = 1-(5-phospho-beta-D-ribosyl)-5'-AMP + diphosphate + H(+)</text>
        <dbReference type="Rhea" id="RHEA:22828"/>
        <dbReference type="ChEBI" id="CHEBI:15377"/>
        <dbReference type="ChEBI" id="CHEBI:15378"/>
        <dbReference type="ChEBI" id="CHEBI:33019"/>
        <dbReference type="ChEBI" id="CHEBI:59457"/>
        <dbReference type="ChEBI" id="CHEBI:73183"/>
        <dbReference type="EC" id="3.6.1.31"/>
    </reaction>
</comment>
<dbReference type="SUPFAM" id="SSF141734">
    <property type="entry name" value="HisI-like"/>
    <property type="match status" value="1"/>
</dbReference>
<evidence type="ECO:0000256" key="10">
    <source>
        <dbReference type="ARBA" id="ARBA00022741"/>
    </source>
</evidence>
<dbReference type="GO" id="GO:0004635">
    <property type="term" value="F:phosphoribosyl-AMP cyclohydrolase activity"/>
    <property type="evidence" value="ECO:0007669"/>
    <property type="project" value="UniProtKB-UniRule"/>
</dbReference>
<dbReference type="AlphaFoldDB" id="A0A511MXZ1"/>
<dbReference type="GO" id="GO:0004636">
    <property type="term" value="F:phosphoribosyl-ATP diphosphatase activity"/>
    <property type="evidence" value="ECO:0007669"/>
    <property type="project" value="UniProtKB-UniRule"/>
</dbReference>
<reference evidence="17 18" key="1">
    <citation type="submission" date="2019-07" db="EMBL/GenBank/DDBJ databases">
        <title>Whole genome shotgun sequence of Deinococcus cellulosilyticus NBRC 106333.</title>
        <authorList>
            <person name="Hosoyama A."/>
            <person name="Uohara A."/>
            <person name="Ohji S."/>
            <person name="Ichikawa N."/>
        </authorList>
    </citation>
    <scope>NUCLEOTIDE SEQUENCE [LARGE SCALE GENOMIC DNA]</scope>
    <source>
        <strain evidence="17 18">NBRC 106333</strain>
    </source>
</reference>
<dbReference type="Proteomes" id="UP000321306">
    <property type="component" value="Unassembled WGS sequence"/>
</dbReference>
<dbReference type="InterPro" id="IPR038019">
    <property type="entry name" value="PRib_AMP_CycHydrolase_sf"/>
</dbReference>
<dbReference type="RefSeq" id="WP_146882910.1">
    <property type="nucleotide sequence ID" value="NZ_BJXB01000003.1"/>
</dbReference>
<dbReference type="PANTHER" id="PTHR42945:SF1">
    <property type="entry name" value="HISTIDINE BIOSYNTHESIS BIFUNCTIONAL PROTEIN HIS7"/>
    <property type="match status" value="1"/>
</dbReference>
<feature type="region of interest" description="Phosphoribosyl-AMP cyclohydrolase" evidence="15">
    <location>
        <begin position="1"/>
        <end position="116"/>
    </location>
</feature>
<gene>
    <name evidence="15 17" type="primary">hisI</name>
    <name evidence="15" type="synonym">hisIE</name>
    <name evidence="17" type="ORF">DC3_10890</name>
</gene>
<comment type="caution">
    <text evidence="17">The sequence shown here is derived from an EMBL/GenBank/DDBJ whole genome shotgun (WGS) entry which is preliminary data.</text>
</comment>
<dbReference type="Gene3D" id="1.10.287.1080">
    <property type="entry name" value="MazG-like"/>
    <property type="match status" value="1"/>
</dbReference>
<dbReference type="Pfam" id="PF01502">
    <property type="entry name" value="PRA-CH"/>
    <property type="match status" value="1"/>
</dbReference>
<dbReference type="NCBIfam" id="NF002747">
    <property type="entry name" value="PRK02759.1"/>
    <property type="match status" value="1"/>
</dbReference>
<protein>
    <recommendedName>
        <fullName evidence="15">Histidine biosynthesis bifunctional protein HisIE</fullName>
    </recommendedName>
    <domain>
        <recommendedName>
            <fullName evidence="15">Phosphoribosyl-AMP cyclohydrolase</fullName>
            <shortName evidence="15">PRA-CH</shortName>
            <ecNumber evidence="15">3.5.4.19</ecNumber>
        </recommendedName>
    </domain>
    <domain>
        <recommendedName>
            <fullName evidence="15">Phosphoribosyl-ATP pyrophosphatase</fullName>
            <shortName evidence="15">PRA-PH</shortName>
            <ecNumber evidence="15">3.6.1.31</ecNumber>
        </recommendedName>
    </domain>
</protein>
<evidence type="ECO:0000256" key="13">
    <source>
        <dbReference type="ARBA" id="ARBA00023102"/>
    </source>
</evidence>
<evidence type="ECO:0000256" key="6">
    <source>
        <dbReference type="ARBA" id="ARBA00007731"/>
    </source>
</evidence>
<feature type="domain" description="Phosphoribosyl-AMP cyclohydrolase" evidence="16">
    <location>
        <begin position="28"/>
        <end position="101"/>
    </location>
</feature>
<dbReference type="HAMAP" id="MF_01020">
    <property type="entry name" value="HisE"/>
    <property type="match status" value="1"/>
</dbReference>
<dbReference type="HAMAP" id="MF_01021">
    <property type="entry name" value="HisI"/>
    <property type="match status" value="1"/>
</dbReference>
<keyword evidence="13 15" id="KW-0368">Histidine biosynthesis</keyword>
<keyword evidence="14 15" id="KW-0511">Multifunctional enzyme</keyword>
<comment type="pathway">
    <text evidence="4 15">Amino-acid biosynthesis; L-histidine biosynthesis; L-histidine from 5-phospho-alpha-D-ribose 1-diphosphate: step 3/9.</text>
</comment>
<keyword evidence="9 15" id="KW-0028">Amino-acid biosynthesis</keyword>
<comment type="catalytic activity">
    <reaction evidence="1 15">
        <text>1-(5-phospho-beta-D-ribosyl)-5'-AMP + H2O = 1-(5-phospho-beta-D-ribosyl)-5-[(5-phospho-beta-D-ribosylamino)methylideneamino]imidazole-4-carboxamide</text>
        <dbReference type="Rhea" id="RHEA:20049"/>
        <dbReference type="ChEBI" id="CHEBI:15377"/>
        <dbReference type="ChEBI" id="CHEBI:58435"/>
        <dbReference type="ChEBI" id="CHEBI:59457"/>
        <dbReference type="EC" id="3.5.4.19"/>
    </reaction>
</comment>
<dbReference type="NCBIfam" id="TIGR03188">
    <property type="entry name" value="histidine_hisI"/>
    <property type="match status" value="1"/>
</dbReference>
<dbReference type="EC" id="3.5.4.19" evidence="15"/>
<evidence type="ECO:0000256" key="8">
    <source>
        <dbReference type="ARBA" id="ARBA00022490"/>
    </source>
</evidence>
<keyword evidence="12 15" id="KW-0067">ATP-binding</keyword>
<dbReference type="NCBIfam" id="NF000768">
    <property type="entry name" value="PRK00051.1"/>
    <property type="match status" value="1"/>
</dbReference>
<evidence type="ECO:0000256" key="5">
    <source>
        <dbReference type="ARBA" id="ARBA00005204"/>
    </source>
</evidence>
<dbReference type="GO" id="GO:0005524">
    <property type="term" value="F:ATP binding"/>
    <property type="evidence" value="ECO:0007669"/>
    <property type="project" value="UniProtKB-KW"/>
</dbReference>
<comment type="similarity">
    <text evidence="6 15">In the C-terminal section; belongs to the PRA-PH family.</text>
</comment>
<dbReference type="Pfam" id="PF01503">
    <property type="entry name" value="PRA-PH"/>
    <property type="match status" value="1"/>
</dbReference>
<evidence type="ECO:0000256" key="3">
    <source>
        <dbReference type="ARBA" id="ARBA00004496"/>
    </source>
</evidence>
<evidence type="ECO:0000256" key="2">
    <source>
        <dbReference type="ARBA" id="ARBA00001460"/>
    </source>
</evidence>
<comment type="subcellular location">
    <subcellularLocation>
        <location evidence="3 15">Cytoplasm</location>
    </subcellularLocation>
</comment>
<evidence type="ECO:0000256" key="15">
    <source>
        <dbReference type="HAMAP-Rule" id="MF_01019"/>
    </source>
</evidence>
<evidence type="ECO:0000313" key="18">
    <source>
        <dbReference type="Proteomes" id="UP000321306"/>
    </source>
</evidence>
<dbReference type="HAMAP" id="MF_01019">
    <property type="entry name" value="HisIE"/>
    <property type="match status" value="1"/>
</dbReference>
<evidence type="ECO:0000256" key="12">
    <source>
        <dbReference type="ARBA" id="ARBA00022840"/>
    </source>
</evidence>
<proteinExistence type="inferred from homology"/>
<dbReference type="EMBL" id="BJXB01000003">
    <property type="protein sequence ID" value="GEM45454.1"/>
    <property type="molecule type" value="Genomic_DNA"/>
</dbReference>
<organism evidence="17 18">
    <name type="scientific">Deinococcus cellulosilyticus (strain DSM 18568 / NBRC 106333 / KACC 11606 / 5516J-15)</name>
    <dbReference type="NCBI Taxonomy" id="1223518"/>
    <lineage>
        <taxon>Bacteria</taxon>
        <taxon>Thermotogati</taxon>
        <taxon>Deinococcota</taxon>
        <taxon>Deinococci</taxon>
        <taxon>Deinococcales</taxon>
        <taxon>Deinococcaceae</taxon>
        <taxon>Deinococcus</taxon>
    </lineage>
</organism>
<dbReference type="Gene3D" id="3.10.20.810">
    <property type="entry name" value="Phosphoribosyl-AMP cyclohydrolase"/>
    <property type="match status" value="1"/>
</dbReference>
<keyword evidence="11 15" id="KW-0378">Hydrolase</keyword>
<sequence length="216" mass="23758">MNLSELKYNEDGLVPVVTQDARSGEVLMLAWANQEALEHTLSTLEGTYYSRSRQELWIKGKTSGNTQKVLGVRYDCDSDAVLYLVEQQGPACHTGKQSCFHNPLMEEAGHTQLGFVVSEVYKTILDRIEHQPEGSYVTTMHKAGLDRILKKIPEEAGEVLLAAKNSDPKELATETADLLFHTLFVMAELGVKPEDIAGVLSSRMGKSGLRGPKPVG</sequence>
<dbReference type="InterPro" id="IPR008179">
    <property type="entry name" value="HisE"/>
</dbReference>
<evidence type="ECO:0000256" key="4">
    <source>
        <dbReference type="ARBA" id="ARBA00005169"/>
    </source>
</evidence>
<dbReference type="GO" id="GO:0000105">
    <property type="term" value="P:L-histidine biosynthetic process"/>
    <property type="evidence" value="ECO:0007669"/>
    <property type="project" value="UniProtKB-UniRule"/>
</dbReference>
<keyword evidence="8 15" id="KW-0963">Cytoplasm</keyword>
<dbReference type="InterPro" id="IPR023019">
    <property type="entry name" value="His_synth_HisIE"/>
</dbReference>
<dbReference type="EC" id="3.6.1.31" evidence="15"/>
<dbReference type="SUPFAM" id="SSF101386">
    <property type="entry name" value="all-alpha NTP pyrophosphatases"/>
    <property type="match status" value="1"/>
</dbReference>